<feature type="region of interest" description="Disordered" evidence="1">
    <location>
        <begin position="1"/>
        <end position="34"/>
    </location>
</feature>
<dbReference type="OMA" id="HWAIITH"/>
<gene>
    <name evidence="2" type="ORF">CSUB01_11564</name>
</gene>
<keyword evidence="3" id="KW-1185">Reference proteome</keyword>
<dbReference type="Proteomes" id="UP000027238">
    <property type="component" value="Unassembled WGS sequence"/>
</dbReference>
<comment type="caution">
    <text evidence="2">The sequence shown here is derived from an EMBL/GenBank/DDBJ whole genome shotgun (WGS) entry which is preliminary data.</text>
</comment>
<feature type="compositionally biased region" description="Basic and acidic residues" evidence="1">
    <location>
        <begin position="1"/>
        <end position="26"/>
    </location>
</feature>
<proteinExistence type="predicted"/>
<reference evidence="3" key="1">
    <citation type="journal article" date="2014" name="Genome Announc.">
        <title>Draft genome sequence of Colletotrichum sublineola, a destructive pathogen of cultivated sorghum.</title>
        <authorList>
            <person name="Baroncelli R."/>
            <person name="Sanz-Martin J.M."/>
            <person name="Rech G.E."/>
            <person name="Sukno S.A."/>
            <person name="Thon M.R."/>
        </authorList>
    </citation>
    <scope>NUCLEOTIDE SEQUENCE [LARGE SCALE GENOMIC DNA]</scope>
    <source>
        <strain evidence="3">TX430BB</strain>
    </source>
</reference>
<evidence type="ECO:0000313" key="3">
    <source>
        <dbReference type="Proteomes" id="UP000027238"/>
    </source>
</evidence>
<sequence>MLSNKEAVKVRQKEEEERRKTEEGVRLRKKQGQDTTTGEQVWYSRRVEDGCQLHWAIITHGNKYELRLPNGIPSREKVPDSTFEPPREYEARVVPWLLKEETNRLRTLELTKPGKGHTRDYVICQIGWTTLTKDQVNAEWDAARKALAVDALGFDDCRNLLKNFACIIKKPDGCALDYGWFAETLEIPSHRLHEITPERATKSFQHMLQNGGWILAGAGAGAGAGIAYGAYEAAGRMESAGTYTANAGVTDGLCAAYCCCGSCGSWDCDGCDCGGCEWLLCFPCAGGAC</sequence>
<dbReference type="HOGENOM" id="CLU_075610_0_0_1"/>
<dbReference type="AlphaFoldDB" id="A0A066Y143"/>
<dbReference type="EMBL" id="JMSE01000087">
    <property type="protein sequence ID" value="KDN71950.1"/>
    <property type="molecule type" value="Genomic_DNA"/>
</dbReference>
<evidence type="ECO:0000256" key="1">
    <source>
        <dbReference type="SAM" id="MobiDB-lite"/>
    </source>
</evidence>
<evidence type="ECO:0000313" key="2">
    <source>
        <dbReference type="EMBL" id="KDN71950.1"/>
    </source>
</evidence>
<protein>
    <submittedName>
        <fullName evidence="2">Uncharacterized protein</fullName>
    </submittedName>
</protein>
<dbReference type="eggNOG" id="ENOG502SN66">
    <property type="taxonomic scope" value="Eukaryota"/>
</dbReference>
<name>A0A066Y143_COLSU</name>
<organism evidence="2 3">
    <name type="scientific">Colletotrichum sublineola</name>
    <name type="common">Sorghum anthracnose fungus</name>
    <dbReference type="NCBI Taxonomy" id="1173701"/>
    <lineage>
        <taxon>Eukaryota</taxon>
        <taxon>Fungi</taxon>
        <taxon>Dikarya</taxon>
        <taxon>Ascomycota</taxon>
        <taxon>Pezizomycotina</taxon>
        <taxon>Sordariomycetes</taxon>
        <taxon>Hypocreomycetidae</taxon>
        <taxon>Glomerellales</taxon>
        <taxon>Glomerellaceae</taxon>
        <taxon>Colletotrichum</taxon>
        <taxon>Colletotrichum graminicola species complex</taxon>
    </lineage>
</organism>
<dbReference type="OrthoDB" id="3625606at2759"/>
<accession>A0A066Y143</accession>